<dbReference type="GO" id="GO:0008929">
    <property type="term" value="F:methylglyoxal synthase activity"/>
    <property type="evidence" value="ECO:0007669"/>
    <property type="project" value="UniProtKB-EC"/>
</dbReference>
<comment type="similarity">
    <text evidence="1 2">Belongs to the methylglyoxal synthase family.</text>
</comment>
<comment type="function">
    <text evidence="2">Catalyzes the formation of methylglyoxal from dihydroxyacetone phosphate.</text>
</comment>
<comment type="caution">
    <text evidence="4">The sequence shown here is derived from an EMBL/GenBank/DDBJ whole genome shotgun (WGS) entry which is preliminary data.</text>
</comment>
<protein>
    <recommendedName>
        <fullName evidence="2">Methylglyoxal synthase</fullName>
        <shortName evidence="2">MGS</shortName>
        <ecNumber evidence="2">4.2.3.3</ecNumber>
    </recommendedName>
</protein>
<dbReference type="PANTHER" id="PTHR30492:SF0">
    <property type="entry name" value="METHYLGLYOXAL SYNTHASE"/>
    <property type="match status" value="1"/>
</dbReference>
<dbReference type="InterPro" id="IPR018148">
    <property type="entry name" value="Methylglyoxal_synth_AS"/>
</dbReference>
<dbReference type="EMBL" id="JBHTKA010000001">
    <property type="protein sequence ID" value="MFD0997892.1"/>
    <property type="molecule type" value="Genomic_DNA"/>
</dbReference>
<evidence type="ECO:0000256" key="1">
    <source>
        <dbReference type="ARBA" id="ARBA00006287"/>
    </source>
</evidence>
<keyword evidence="2 4" id="KW-0456">Lyase</keyword>
<dbReference type="HAMAP" id="MF_00549">
    <property type="entry name" value="Methylglyoxal_synth"/>
    <property type="match status" value="1"/>
</dbReference>
<dbReference type="PANTHER" id="PTHR30492">
    <property type="entry name" value="METHYLGLYOXAL SYNTHASE"/>
    <property type="match status" value="1"/>
</dbReference>
<feature type="active site" description="Proton donor/acceptor" evidence="2">
    <location>
        <position position="63"/>
    </location>
</feature>
<dbReference type="InterPro" id="IPR036914">
    <property type="entry name" value="MGS-like_dom_sf"/>
</dbReference>
<accession>A0ABW3JVA7</accession>
<sequence length="143" mass="16376">MTKKKIALVAHDNKKKELIEWSKLHRDSMEKFEIYATGTTGRLLEQELQLPIHMLHSGPLGGDQQIGALISEGQIEALVFFWDPMEPLPHDQDIKALLRIATVWNIPIACNRSTADLLFSTPTLLYDYERVKPDFSAYQSRKL</sequence>
<dbReference type="RefSeq" id="WP_377573636.1">
    <property type="nucleotide sequence ID" value="NZ_JBHTKA010000001.1"/>
</dbReference>
<dbReference type="Gene3D" id="3.40.50.1380">
    <property type="entry name" value="Methylglyoxal synthase-like domain"/>
    <property type="match status" value="1"/>
</dbReference>
<evidence type="ECO:0000313" key="5">
    <source>
        <dbReference type="Proteomes" id="UP001597112"/>
    </source>
</evidence>
<evidence type="ECO:0000256" key="2">
    <source>
        <dbReference type="HAMAP-Rule" id="MF_00549"/>
    </source>
</evidence>
<feature type="binding site" evidence="2">
    <location>
        <position position="90"/>
    </location>
    <ligand>
        <name>substrate</name>
    </ligand>
</feature>
<proteinExistence type="inferred from homology"/>
<dbReference type="Proteomes" id="UP001597112">
    <property type="component" value="Unassembled WGS sequence"/>
</dbReference>
<gene>
    <name evidence="2" type="primary">mgsA</name>
    <name evidence="4" type="ORF">ACFQ21_01200</name>
</gene>
<keyword evidence="5" id="KW-1185">Reference proteome</keyword>
<dbReference type="SMART" id="SM00851">
    <property type="entry name" value="MGS"/>
    <property type="match status" value="1"/>
</dbReference>
<feature type="binding site" evidence="2">
    <location>
        <begin position="57"/>
        <end position="58"/>
    </location>
    <ligand>
        <name>substrate</name>
    </ligand>
</feature>
<feature type="binding site" evidence="2">
    <location>
        <position position="11"/>
    </location>
    <ligand>
        <name>substrate</name>
    </ligand>
</feature>
<dbReference type="SUPFAM" id="SSF52335">
    <property type="entry name" value="Methylglyoxal synthase-like"/>
    <property type="match status" value="1"/>
</dbReference>
<feature type="binding site" evidence="2">
    <location>
        <begin position="37"/>
        <end position="40"/>
    </location>
    <ligand>
        <name>substrate</name>
    </ligand>
</feature>
<dbReference type="NCBIfam" id="TIGR00160">
    <property type="entry name" value="MGSA"/>
    <property type="match status" value="1"/>
</dbReference>
<dbReference type="PIRSF" id="PIRSF006614">
    <property type="entry name" value="Methylglyox_syn"/>
    <property type="match status" value="1"/>
</dbReference>
<dbReference type="NCBIfam" id="NF003559">
    <property type="entry name" value="PRK05234.1"/>
    <property type="match status" value="1"/>
</dbReference>
<dbReference type="EC" id="4.2.3.3" evidence="2"/>
<feature type="domain" description="MGS-like" evidence="3">
    <location>
        <begin position="1"/>
        <end position="143"/>
    </location>
</feature>
<name>A0ABW3JVA7_9BACT</name>
<dbReference type="PROSITE" id="PS01335">
    <property type="entry name" value="METHYLGLYOXAL_SYNTH"/>
    <property type="match status" value="1"/>
</dbReference>
<dbReference type="CDD" id="cd01422">
    <property type="entry name" value="MGS"/>
    <property type="match status" value="1"/>
</dbReference>
<organism evidence="4 5">
    <name type="scientific">Ohtaekwangia kribbensis</name>
    <dbReference type="NCBI Taxonomy" id="688913"/>
    <lineage>
        <taxon>Bacteria</taxon>
        <taxon>Pseudomonadati</taxon>
        <taxon>Bacteroidota</taxon>
        <taxon>Cytophagia</taxon>
        <taxon>Cytophagales</taxon>
        <taxon>Fulvivirgaceae</taxon>
        <taxon>Ohtaekwangia</taxon>
    </lineage>
</organism>
<dbReference type="PROSITE" id="PS51855">
    <property type="entry name" value="MGS"/>
    <property type="match status" value="1"/>
</dbReference>
<evidence type="ECO:0000259" key="3">
    <source>
        <dbReference type="PROSITE" id="PS51855"/>
    </source>
</evidence>
<dbReference type="InterPro" id="IPR004363">
    <property type="entry name" value="Methylgl_synth"/>
</dbReference>
<reference evidence="5" key="1">
    <citation type="journal article" date="2019" name="Int. J. Syst. Evol. Microbiol.">
        <title>The Global Catalogue of Microorganisms (GCM) 10K type strain sequencing project: providing services to taxonomists for standard genome sequencing and annotation.</title>
        <authorList>
            <consortium name="The Broad Institute Genomics Platform"/>
            <consortium name="The Broad Institute Genome Sequencing Center for Infectious Disease"/>
            <person name="Wu L."/>
            <person name="Ma J."/>
        </authorList>
    </citation>
    <scope>NUCLEOTIDE SEQUENCE [LARGE SCALE GENOMIC DNA]</scope>
    <source>
        <strain evidence="5">CCUG 58938</strain>
    </source>
</reference>
<evidence type="ECO:0000313" key="4">
    <source>
        <dbReference type="EMBL" id="MFD0997892.1"/>
    </source>
</evidence>
<dbReference type="Pfam" id="PF02142">
    <property type="entry name" value="MGS"/>
    <property type="match status" value="1"/>
</dbReference>
<dbReference type="InterPro" id="IPR011607">
    <property type="entry name" value="MGS-like_dom"/>
</dbReference>
<comment type="catalytic activity">
    <reaction evidence="2">
        <text>dihydroxyacetone phosphate = methylglyoxal + phosphate</text>
        <dbReference type="Rhea" id="RHEA:17937"/>
        <dbReference type="ChEBI" id="CHEBI:17158"/>
        <dbReference type="ChEBI" id="CHEBI:43474"/>
        <dbReference type="ChEBI" id="CHEBI:57642"/>
        <dbReference type="EC" id="4.2.3.3"/>
    </reaction>
</comment>
<feature type="binding site" evidence="2">
    <location>
        <position position="15"/>
    </location>
    <ligand>
        <name>substrate</name>
    </ligand>
</feature>